<dbReference type="Gene3D" id="1.10.10.10">
    <property type="entry name" value="Winged helix-like DNA-binding domain superfamily/Winged helix DNA-binding domain"/>
    <property type="match status" value="1"/>
</dbReference>
<proteinExistence type="predicted"/>
<dbReference type="Pfam" id="PF12840">
    <property type="entry name" value="HTH_20"/>
    <property type="match status" value="1"/>
</dbReference>
<evidence type="ECO:0000313" key="2">
    <source>
        <dbReference type="Proteomes" id="UP001595699"/>
    </source>
</evidence>
<sequence length="204" mass="21636">MRDIEVIESPAAAAVALDPVRSRLLAELREPASAATLAQRVGVPRQKVNYHLRQLEAHGLVEVASTKAWGGLTERLLVATAAGYVVSPSALGSARSEPSRSRDRLAAEYVVALAARVVTELGSMLRLASKQSKRLPALGIDTAIRFASPADRAAFADELTSAVTSLAAKYHDETAPDGRWQRVVAAVHPVPQGVDPSAQKEESA</sequence>
<keyword evidence="2" id="KW-1185">Reference proteome</keyword>
<protein>
    <submittedName>
        <fullName evidence="1">ArsR/SmtB family transcription factor</fullName>
    </submittedName>
</protein>
<gene>
    <name evidence="1" type="ORF">ACFOUW_07050</name>
</gene>
<dbReference type="SUPFAM" id="SSF46785">
    <property type="entry name" value="Winged helix' DNA-binding domain"/>
    <property type="match status" value="1"/>
</dbReference>
<organism evidence="1 2">
    <name type="scientific">Tenggerimyces flavus</name>
    <dbReference type="NCBI Taxonomy" id="1708749"/>
    <lineage>
        <taxon>Bacteria</taxon>
        <taxon>Bacillati</taxon>
        <taxon>Actinomycetota</taxon>
        <taxon>Actinomycetes</taxon>
        <taxon>Propionibacteriales</taxon>
        <taxon>Nocardioidaceae</taxon>
        <taxon>Tenggerimyces</taxon>
    </lineage>
</organism>
<evidence type="ECO:0000313" key="1">
    <source>
        <dbReference type="EMBL" id="MFC3760590.1"/>
    </source>
</evidence>
<dbReference type="InterPro" id="IPR011991">
    <property type="entry name" value="ArsR-like_HTH"/>
</dbReference>
<dbReference type="Proteomes" id="UP001595699">
    <property type="component" value="Unassembled WGS sequence"/>
</dbReference>
<dbReference type="RefSeq" id="WP_205116790.1">
    <property type="nucleotide sequence ID" value="NZ_JAFBCM010000001.1"/>
</dbReference>
<dbReference type="InterPro" id="IPR036388">
    <property type="entry name" value="WH-like_DNA-bd_sf"/>
</dbReference>
<comment type="caution">
    <text evidence="1">The sequence shown here is derived from an EMBL/GenBank/DDBJ whole genome shotgun (WGS) entry which is preliminary data.</text>
</comment>
<dbReference type="InterPro" id="IPR036390">
    <property type="entry name" value="WH_DNA-bd_sf"/>
</dbReference>
<dbReference type="CDD" id="cd00090">
    <property type="entry name" value="HTH_ARSR"/>
    <property type="match status" value="1"/>
</dbReference>
<accession>A0ABV7YA71</accession>
<reference evidence="2" key="1">
    <citation type="journal article" date="2019" name="Int. J. Syst. Evol. Microbiol.">
        <title>The Global Catalogue of Microorganisms (GCM) 10K type strain sequencing project: providing services to taxonomists for standard genome sequencing and annotation.</title>
        <authorList>
            <consortium name="The Broad Institute Genomics Platform"/>
            <consortium name="The Broad Institute Genome Sequencing Center for Infectious Disease"/>
            <person name="Wu L."/>
            <person name="Ma J."/>
        </authorList>
    </citation>
    <scope>NUCLEOTIDE SEQUENCE [LARGE SCALE GENOMIC DNA]</scope>
    <source>
        <strain evidence="2">CGMCC 4.7241</strain>
    </source>
</reference>
<dbReference type="EMBL" id="JBHRZH010000006">
    <property type="protein sequence ID" value="MFC3760590.1"/>
    <property type="molecule type" value="Genomic_DNA"/>
</dbReference>
<name>A0ABV7YA71_9ACTN</name>